<dbReference type="Gene3D" id="3.30.200.20">
    <property type="entry name" value="Phosphorylase Kinase, domain 1"/>
    <property type="match status" value="1"/>
</dbReference>
<proteinExistence type="predicted"/>
<reference evidence="3 4" key="2">
    <citation type="submission" date="2024-05" db="EMBL/GenBank/DDBJ databases">
        <authorList>
            <person name="Chen Y."/>
            <person name="Shah S."/>
            <person name="Dougan E. K."/>
            <person name="Thang M."/>
            <person name="Chan C."/>
        </authorList>
    </citation>
    <scope>NUCLEOTIDE SEQUENCE [LARGE SCALE GENOMIC DNA]</scope>
</reference>
<feature type="domain" description="Protein kinase" evidence="1">
    <location>
        <begin position="111"/>
        <end position="384"/>
    </location>
</feature>
<dbReference type="SUPFAM" id="SSF56112">
    <property type="entry name" value="Protein kinase-like (PK-like)"/>
    <property type="match status" value="1"/>
</dbReference>
<evidence type="ECO:0000259" key="1">
    <source>
        <dbReference type="PROSITE" id="PS50011"/>
    </source>
</evidence>
<dbReference type="GO" id="GO:0004672">
    <property type="term" value="F:protein kinase activity"/>
    <property type="evidence" value="ECO:0007669"/>
    <property type="project" value="InterPro"/>
</dbReference>
<comment type="caution">
    <text evidence="2">The sequence shown here is derived from an EMBL/GenBank/DDBJ whole genome shotgun (WGS) entry which is preliminary data.</text>
</comment>
<evidence type="ECO:0000313" key="4">
    <source>
        <dbReference type="Proteomes" id="UP001152797"/>
    </source>
</evidence>
<dbReference type="EMBL" id="CAMXCT010002904">
    <property type="protein sequence ID" value="CAI4001265.1"/>
    <property type="molecule type" value="Genomic_DNA"/>
</dbReference>
<keyword evidence="3" id="KW-0406">Ion transport</keyword>
<evidence type="ECO:0000313" key="3">
    <source>
        <dbReference type="EMBL" id="CAL4788577.1"/>
    </source>
</evidence>
<dbReference type="OrthoDB" id="354678at2759"/>
<reference evidence="2" key="1">
    <citation type="submission" date="2022-10" db="EMBL/GenBank/DDBJ databases">
        <authorList>
            <person name="Chen Y."/>
            <person name="Dougan E. K."/>
            <person name="Chan C."/>
            <person name="Rhodes N."/>
            <person name="Thang M."/>
        </authorList>
    </citation>
    <scope>NUCLEOTIDE SEQUENCE</scope>
</reference>
<dbReference type="InterPro" id="IPR050167">
    <property type="entry name" value="Ser_Thr_protein_kinase"/>
</dbReference>
<dbReference type="EMBL" id="CAMXCT020002904">
    <property type="protein sequence ID" value="CAL1154640.1"/>
    <property type="molecule type" value="Genomic_DNA"/>
</dbReference>
<dbReference type="SMART" id="SM00220">
    <property type="entry name" value="S_TKc"/>
    <property type="match status" value="1"/>
</dbReference>
<organism evidence="2">
    <name type="scientific">Cladocopium goreaui</name>
    <dbReference type="NCBI Taxonomy" id="2562237"/>
    <lineage>
        <taxon>Eukaryota</taxon>
        <taxon>Sar</taxon>
        <taxon>Alveolata</taxon>
        <taxon>Dinophyceae</taxon>
        <taxon>Suessiales</taxon>
        <taxon>Symbiodiniaceae</taxon>
        <taxon>Cladocopium</taxon>
    </lineage>
</organism>
<accession>A0A9P1D0Z5</accession>
<dbReference type="GO" id="GO:0005524">
    <property type="term" value="F:ATP binding"/>
    <property type="evidence" value="ECO:0007669"/>
    <property type="project" value="InterPro"/>
</dbReference>
<dbReference type="GO" id="GO:0007165">
    <property type="term" value="P:signal transduction"/>
    <property type="evidence" value="ECO:0007669"/>
    <property type="project" value="TreeGrafter"/>
</dbReference>
<dbReference type="InterPro" id="IPR011009">
    <property type="entry name" value="Kinase-like_dom_sf"/>
</dbReference>
<protein>
    <submittedName>
        <fullName evidence="3">Sodium channel protein type 11 subunit alpha</fullName>
    </submittedName>
</protein>
<keyword evidence="4" id="KW-1185">Reference proteome</keyword>
<dbReference type="PANTHER" id="PTHR23257">
    <property type="entry name" value="SERINE-THREONINE PROTEIN KINASE"/>
    <property type="match status" value="1"/>
</dbReference>
<dbReference type="Gene3D" id="1.10.510.10">
    <property type="entry name" value="Transferase(Phosphotransferase) domain 1"/>
    <property type="match status" value="1"/>
</dbReference>
<dbReference type="GO" id="GO:0005737">
    <property type="term" value="C:cytoplasm"/>
    <property type="evidence" value="ECO:0007669"/>
    <property type="project" value="TreeGrafter"/>
</dbReference>
<dbReference type="InterPro" id="IPR008271">
    <property type="entry name" value="Ser/Thr_kinase_AS"/>
</dbReference>
<keyword evidence="3" id="KW-0813">Transport</keyword>
<dbReference type="GO" id="GO:0034220">
    <property type="term" value="P:monoatomic ion transmembrane transport"/>
    <property type="evidence" value="ECO:0007669"/>
    <property type="project" value="UniProtKB-KW"/>
</dbReference>
<name>A0A9P1D0Z5_9DINO</name>
<gene>
    <name evidence="2" type="ORF">C1SCF055_LOCUS27322</name>
</gene>
<dbReference type="AlphaFoldDB" id="A0A9P1D0Z5"/>
<dbReference type="Proteomes" id="UP001152797">
    <property type="component" value="Unassembled WGS sequence"/>
</dbReference>
<sequence>MKLLLPLECSKSQQFVSLRDPGHFLPLFVMISTPLVSLHALGLIAMVSALRHYEDDMAHENLAADAKLVLNRTRPLTPRLSAEDLADLRQMKVPRASMAQLKETCNESKFLKTGDKLGEGAFGAVYKVRSNTWLSGVLESAISVSGVLGNWFESASQYYYYAMKVPLEGDEEAEDAAEHEISVMAAAKDHQCMNVLPLLDEDPCVDGERMINAFVTKLLPWDMDKWQREYEVNAECFDVVFDAVRSGLDCMHEAGYMHGDLKPDNVLFEDFDADGCPKGIQLADFGLSHELGKPHMKFPKQYYNISWHEAGTVFNGVTDPFKLTTKVKVNGKYKMHYVVDSRLDECSFAMLMYELFNERVPSIQEHLGKGACGPMGPERGLMMP</sequence>
<dbReference type="InterPro" id="IPR000719">
    <property type="entry name" value="Prot_kinase_dom"/>
</dbReference>
<dbReference type="PROSITE" id="PS00108">
    <property type="entry name" value="PROTEIN_KINASE_ST"/>
    <property type="match status" value="1"/>
</dbReference>
<evidence type="ECO:0000313" key="2">
    <source>
        <dbReference type="EMBL" id="CAI4001265.1"/>
    </source>
</evidence>
<dbReference type="PROSITE" id="PS50011">
    <property type="entry name" value="PROTEIN_KINASE_DOM"/>
    <property type="match status" value="1"/>
</dbReference>
<dbReference type="EMBL" id="CAMXCT030002904">
    <property type="protein sequence ID" value="CAL4788577.1"/>
    <property type="molecule type" value="Genomic_DNA"/>
</dbReference>
<keyword evidence="3" id="KW-0407">Ion channel</keyword>
<dbReference type="PANTHER" id="PTHR23257:SF779">
    <property type="entry name" value="PROTEIN KINASE SUPERFAMILY PROTEIN"/>
    <property type="match status" value="1"/>
</dbReference>
<dbReference type="Pfam" id="PF00069">
    <property type="entry name" value="Pkinase"/>
    <property type="match status" value="1"/>
</dbReference>